<dbReference type="RefSeq" id="WP_013898954.1">
    <property type="nucleotide sequence ID" value="NC_015676.1"/>
</dbReference>
<keyword evidence="13" id="KW-1185">Reference proteome</keyword>
<dbReference type="STRING" id="679901.Mzhil_1683"/>
<sequence>MNIIRIIKVPDIATIINALLGVSAIFMAILGNVTLALIMILMSCIADGLDGYLALHLESSQIGKYLDSLADAISFGVAPAIIIFTIYGPEYRLLIVSVLLFYITCGILRLARFDTKQSKIPDFEGVPITASAVMLSSYLLMSPQYVHPYILIFLLVLLSLLMITTYPYPKLRGTRLLLPISVIFGLVIISAAISHDYAPMFAALLFLLMALYLESPIMQIPRKYYRD</sequence>
<keyword evidence="10" id="KW-1208">Phospholipid metabolism</keyword>
<evidence type="ECO:0000313" key="12">
    <source>
        <dbReference type="EMBL" id="AEH61518.1"/>
    </source>
</evidence>
<keyword evidence="9" id="KW-0594">Phospholipid biosynthesis</keyword>
<evidence type="ECO:0000256" key="6">
    <source>
        <dbReference type="ARBA" id="ARBA00022989"/>
    </source>
</evidence>
<dbReference type="AlphaFoldDB" id="F7XM61"/>
<evidence type="ECO:0000256" key="5">
    <source>
        <dbReference type="ARBA" id="ARBA00022692"/>
    </source>
</evidence>
<organism evidence="12 13">
    <name type="scientific">Methanosalsum zhilinae (strain DSM 4017 / NBRC 107636 / OCM 62 / WeN5)</name>
    <name type="common">Methanohalophilus zhilinae</name>
    <dbReference type="NCBI Taxonomy" id="679901"/>
    <lineage>
        <taxon>Archaea</taxon>
        <taxon>Methanobacteriati</taxon>
        <taxon>Methanobacteriota</taxon>
        <taxon>Stenosarchaea group</taxon>
        <taxon>Methanomicrobia</taxon>
        <taxon>Methanosarcinales</taxon>
        <taxon>Methanosarcinaceae</taxon>
        <taxon>Methanosalsum</taxon>
    </lineage>
</organism>
<dbReference type="Pfam" id="PF01066">
    <property type="entry name" value="CDP-OH_P_transf"/>
    <property type="match status" value="1"/>
</dbReference>
<dbReference type="InterPro" id="IPR000462">
    <property type="entry name" value="CDP-OH_P_trans"/>
</dbReference>
<keyword evidence="5 11" id="KW-0812">Transmembrane</keyword>
<dbReference type="Proteomes" id="UP000006622">
    <property type="component" value="Chromosome"/>
</dbReference>
<dbReference type="GO" id="GO:0008654">
    <property type="term" value="P:phospholipid biosynthetic process"/>
    <property type="evidence" value="ECO:0007669"/>
    <property type="project" value="UniProtKB-KW"/>
</dbReference>
<dbReference type="GeneID" id="10823323"/>
<evidence type="ECO:0000256" key="9">
    <source>
        <dbReference type="ARBA" id="ARBA00023209"/>
    </source>
</evidence>
<gene>
    <name evidence="12" type="ordered locus">Mzhil_1683</name>
</gene>
<evidence type="ECO:0000256" key="11">
    <source>
        <dbReference type="SAM" id="Phobius"/>
    </source>
</evidence>
<reference evidence="12 13" key="1">
    <citation type="submission" date="2010-07" db="EMBL/GenBank/DDBJ databases">
        <title>The complete genome of Methanosalsum zhilinae DSM 4017.</title>
        <authorList>
            <consortium name="US DOE Joint Genome Institute (JGI-PGF)"/>
            <person name="Lucas S."/>
            <person name="Copeland A."/>
            <person name="Lapidus A."/>
            <person name="Glavina del Rio T."/>
            <person name="Dalin E."/>
            <person name="Tice H."/>
            <person name="Bruce D."/>
            <person name="Goodwin L."/>
            <person name="Pitluck S."/>
            <person name="Kyrpides N."/>
            <person name="Mavromatis K."/>
            <person name="Ovchinnikova G."/>
            <person name="Daligault H."/>
            <person name="Detter J.C."/>
            <person name="Han C."/>
            <person name="Tapia R."/>
            <person name="Larimer F."/>
            <person name="Land M."/>
            <person name="Hauser L."/>
            <person name="Markowitz V."/>
            <person name="Cheng J.-F."/>
            <person name="Hugenholtz P."/>
            <person name="Woyke T."/>
            <person name="Wu D."/>
            <person name="Spring S."/>
            <person name="Schueler E."/>
            <person name="Brambilla E."/>
            <person name="Klenk H.-P."/>
            <person name="Eisen J.A."/>
        </authorList>
    </citation>
    <scope>NUCLEOTIDE SEQUENCE [LARGE SCALE GENOMIC DNA]</scope>
    <source>
        <strain evidence="13">DSM 4017 / NBRC 107636 / OCM 62 / WeN5</strain>
    </source>
</reference>
<dbReference type="NCBIfam" id="TIGR00473">
    <property type="entry name" value="pssA"/>
    <property type="match status" value="1"/>
</dbReference>
<evidence type="ECO:0000256" key="8">
    <source>
        <dbReference type="ARBA" id="ARBA00023136"/>
    </source>
</evidence>
<dbReference type="InterPro" id="IPR043130">
    <property type="entry name" value="CDP-OH_PTrfase_TM_dom"/>
</dbReference>
<name>F7XM61_METZD</name>
<feature type="transmembrane region" description="Helical" evidence="11">
    <location>
        <begin position="69"/>
        <end position="87"/>
    </location>
</feature>
<dbReference type="KEGG" id="mzh:Mzhil_1683"/>
<dbReference type="NCBIfam" id="TIGR04217">
    <property type="entry name" value="archae_ser_T"/>
    <property type="match status" value="1"/>
</dbReference>
<evidence type="ECO:0000256" key="7">
    <source>
        <dbReference type="ARBA" id="ARBA00023098"/>
    </source>
</evidence>
<dbReference type="InterPro" id="IPR026475">
    <property type="entry name" value="Archaetidylserine_synthase"/>
</dbReference>
<evidence type="ECO:0000256" key="10">
    <source>
        <dbReference type="ARBA" id="ARBA00023264"/>
    </source>
</evidence>
<dbReference type="HOGENOM" id="CLU_049944_3_1_2"/>
<feature type="transmembrane region" description="Helical" evidence="11">
    <location>
        <begin position="176"/>
        <end position="194"/>
    </location>
</feature>
<keyword evidence="8 11" id="KW-0472">Membrane</keyword>
<keyword evidence="3" id="KW-0444">Lipid biosynthesis</keyword>
<evidence type="ECO:0000313" key="13">
    <source>
        <dbReference type="Proteomes" id="UP000006622"/>
    </source>
</evidence>
<keyword evidence="7" id="KW-0443">Lipid metabolism</keyword>
<feature type="transmembrane region" description="Helical" evidence="11">
    <location>
        <begin position="93"/>
        <end position="111"/>
    </location>
</feature>
<evidence type="ECO:0000256" key="1">
    <source>
        <dbReference type="ARBA" id="ARBA00004141"/>
    </source>
</evidence>
<dbReference type="OrthoDB" id="221913at2157"/>
<proteinExistence type="inferred from homology"/>
<feature type="transmembrane region" description="Helical" evidence="11">
    <location>
        <begin position="146"/>
        <end position="164"/>
    </location>
</feature>
<evidence type="ECO:0000256" key="3">
    <source>
        <dbReference type="ARBA" id="ARBA00022516"/>
    </source>
</evidence>
<dbReference type="GO" id="GO:0016780">
    <property type="term" value="F:phosphotransferase activity, for other substituted phosphate groups"/>
    <property type="evidence" value="ECO:0007669"/>
    <property type="project" value="InterPro"/>
</dbReference>
<comment type="similarity">
    <text evidence="2">Belongs to the CDP-alcohol phosphatidyltransferase class-I family.</text>
</comment>
<accession>F7XM61</accession>
<dbReference type="GO" id="GO:0016020">
    <property type="term" value="C:membrane"/>
    <property type="evidence" value="ECO:0007669"/>
    <property type="project" value="UniProtKB-SubCell"/>
</dbReference>
<comment type="subcellular location">
    <subcellularLocation>
        <location evidence="1">Membrane</location>
        <topology evidence="1">Multi-pass membrane protein</topology>
    </subcellularLocation>
</comment>
<feature type="transmembrane region" description="Helical" evidence="11">
    <location>
        <begin position="200"/>
        <end position="218"/>
    </location>
</feature>
<dbReference type="InterPro" id="IPR004533">
    <property type="entry name" value="CDP-diaglyc--ser_O-PTrfase"/>
</dbReference>
<protein>
    <submittedName>
        <fullName evidence="12">CDP-diacylglycerol/serineO-phosphatidyltransferase</fullName>
    </submittedName>
</protein>
<dbReference type="EMBL" id="CP002101">
    <property type="protein sequence ID" value="AEH61518.1"/>
    <property type="molecule type" value="Genomic_DNA"/>
</dbReference>
<evidence type="ECO:0000256" key="4">
    <source>
        <dbReference type="ARBA" id="ARBA00022679"/>
    </source>
</evidence>
<keyword evidence="6 11" id="KW-1133">Transmembrane helix</keyword>
<dbReference type="Gene3D" id="1.20.120.1760">
    <property type="match status" value="1"/>
</dbReference>
<keyword evidence="4 12" id="KW-0808">Transferase</keyword>
<evidence type="ECO:0000256" key="2">
    <source>
        <dbReference type="ARBA" id="ARBA00010441"/>
    </source>
</evidence>